<protein>
    <submittedName>
        <fullName evidence="1">Uncharacterized protein</fullName>
    </submittedName>
</protein>
<gene>
    <name evidence="1" type="ORF">HNR21_003116</name>
</gene>
<dbReference type="RefSeq" id="WP_182705781.1">
    <property type="nucleotide sequence ID" value="NZ_JACJII010000001.1"/>
</dbReference>
<sequence length="252" mass="28134">MEPARPTLRALREDLRLPLPPLDQPLDEIGHPLLAKARAQFAADGTGHERIRAIDDEIVFKVKIQRWRGAVWLDTHIPWLIAAGIREDGSGDDFYQALARDAQAARARYNTENAKPIGGKTYIGHLLPTDDDHKRHQLEAGTRLVRRLITVIRDLTRGSLHDGHEHAADLSGFRLGIVVRADDGHETYVAVKITGSVPDDLVAVILRHVPGCDPELWDTAVRLPERSLYGPEQAWFNIMDPKATASLLEENT</sequence>
<proteinExistence type="predicted"/>
<evidence type="ECO:0000313" key="2">
    <source>
        <dbReference type="Proteomes" id="UP000539313"/>
    </source>
</evidence>
<comment type="caution">
    <text evidence="1">The sequence shown here is derived from an EMBL/GenBank/DDBJ whole genome shotgun (WGS) entry which is preliminary data.</text>
</comment>
<reference evidence="1 2" key="1">
    <citation type="submission" date="2020-08" db="EMBL/GenBank/DDBJ databases">
        <title>Sequencing the genomes of 1000 actinobacteria strains.</title>
        <authorList>
            <person name="Klenk H.-P."/>
        </authorList>
    </citation>
    <scope>NUCLEOTIDE SEQUENCE [LARGE SCALE GENOMIC DNA]</scope>
    <source>
        <strain evidence="1 2">DSM 45823</strain>
    </source>
</reference>
<keyword evidence="2" id="KW-1185">Reference proteome</keyword>
<dbReference type="Proteomes" id="UP000539313">
    <property type="component" value="Unassembled WGS sequence"/>
</dbReference>
<dbReference type="AlphaFoldDB" id="A0A7W3MYI8"/>
<name>A0A7W3MYI8_9ACTN</name>
<evidence type="ECO:0000313" key="1">
    <source>
        <dbReference type="EMBL" id="MBA9004234.1"/>
    </source>
</evidence>
<dbReference type="EMBL" id="JACJII010000001">
    <property type="protein sequence ID" value="MBA9004234.1"/>
    <property type="molecule type" value="Genomic_DNA"/>
</dbReference>
<accession>A0A7W3MYI8</accession>
<organism evidence="1 2">
    <name type="scientific">Thermomonospora cellulosilytica</name>
    <dbReference type="NCBI Taxonomy" id="1411118"/>
    <lineage>
        <taxon>Bacteria</taxon>
        <taxon>Bacillati</taxon>
        <taxon>Actinomycetota</taxon>
        <taxon>Actinomycetes</taxon>
        <taxon>Streptosporangiales</taxon>
        <taxon>Thermomonosporaceae</taxon>
        <taxon>Thermomonospora</taxon>
    </lineage>
</organism>